<comment type="subcellular location">
    <subcellularLocation>
        <location evidence="1">Nucleus</location>
    </subcellularLocation>
</comment>
<keyword evidence="2" id="KW-0539">Nucleus</keyword>
<dbReference type="Pfam" id="PF03735">
    <property type="entry name" value="ENT"/>
    <property type="match status" value="1"/>
</dbReference>
<evidence type="ECO:0000259" key="4">
    <source>
        <dbReference type="PROSITE" id="PS51138"/>
    </source>
</evidence>
<evidence type="ECO:0000313" key="6">
    <source>
        <dbReference type="Proteomes" id="UP000823388"/>
    </source>
</evidence>
<accession>A0A8T0MMH7</accession>
<keyword evidence="3" id="KW-0175">Coiled coil</keyword>
<dbReference type="PROSITE" id="PS51138">
    <property type="entry name" value="ENT"/>
    <property type="match status" value="1"/>
</dbReference>
<gene>
    <name evidence="5" type="ORF">PVAP13_9NG320773</name>
</gene>
<feature type="domain" description="ENT" evidence="4">
    <location>
        <begin position="17"/>
        <end position="80"/>
    </location>
</feature>
<evidence type="ECO:0000313" key="5">
    <source>
        <dbReference type="EMBL" id="KAG2537948.1"/>
    </source>
</evidence>
<comment type="caution">
    <text evidence="5">The sequence shown here is derived from an EMBL/GenBank/DDBJ whole genome shotgun (WGS) entry which is preliminary data.</text>
</comment>
<dbReference type="InterPro" id="IPR033485">
    <property type="entry name" value="EMSY-LIKE_plant"/>
</dbReference>
<dbReference type="Gene3D" id="1.10.1240.40">
    <property type="entry name" value="ENT domain"/>
    <property type="match status" value="1"/>
</dbReference>
<evidence type="ECO:0000256" key="2">
    <source>
        <dbReference type="ARBA" id="ARBA00023242"/>
    </source>
</evidence>
<protein>
    <recommendedName>
        <fullName evidence="4">ENT domain-containing protein</fullName>
    </recommendedName>
</protein>
<keyword evidence="6" id="KW-1185">Reference proteome</keyword>
<evidence type="ECO:0000256" key="3">
    <source>
        <dbReference type="SAM" id="Coils"/>
    </source>
</evidence>
<dbReference type="Proteomes" id="UP000823388">
    <property type="component" value="Chromosome 9N"/>
</dbReference>
<dbReference type="SMART" id="SM01191">
    <property type="entry name" value="ENT"/>
    <property type="match status" value="1"/>
</dbReference>
<evidence type="ECO:0000256" key="1">
    <source>
        <dbReference type="ARBA" id="ARBA00004123"/>
    </source>
</evidence>
<dbReference type="PANTHER" id="PTHR33432:SF22">
    <property type="entry name" value="OS10G0436850 PROTEIN"/>
    <property type="match status" value="1"/>
</dbReference>
<organism evidence="5 6">
    <name type="scientific">Panicum virgatum</name>
    <name type="common">Blackwell switchgrass</name>
    <dbReference type="NCBI Taxonomy" id="38727"/>
    <lineage>
        <taxon>Eukaryota</taxon>
        <taxon>Viridiplantae</taxon>
        <taxon>Streptophyta</taxon>
        <taxon>Embryophyta</taxon>
        <taxon>Tracheophyta</taxon>
        <taxon>Spermatophyta</taxon>
        <taxon>Magnoliopsida</taxon>
        <taxon>Liliopsida</taxon>
        <taxon>Poales</taxon>
        <taxon>Poaceae</taxon>
        <taxon>PACMAD clade</taxon>
        <taxon>Panicoideae</taxon>
        <taxon>Panicodae</taxon>
        <taxon>Paniceae</taxon>
        <taxon>Panicinae</taxon>
        <taxon>Panicum</taxon>
        <taxon>Panicum sect. Hiantes</taxon>
    </lineage>
</organism>
<dbReference type="InterPro" id="IPR005491">
    <property type="entry name" value="ENT_dom"/>
</dbReference>
<reference evidence="5" key="1">
    <citation type="submission" date="2020-05" db="EMBL/GenBank/DDBJ databases">
        <title>WGS assembly of Panicum virgatum.</title>
        <authorList>
            <person name="Lovell J.T."/>
            <person name="Jenkins J."/>
            <person name="Shu S."/>
            <person name="Juenger T.E."/>
            <person name="Schmutz J."/>
        </authorList>
    </citation>
    <scope>NUCLEOTIDE SEQUENCE</scope>
    <source>
        <strain evidence="5">AP13</strain>
    </source>
</reference>
<sequence>MGDSVLVTCVIQDAADIAFQIHCLERSAYAAVLGAFCAQSDLLSRDKEECLAELRNELKILESDTENVLGRPDQISKSTL</sequence>
<dbReference type="PANTHER" id="PTHR33432">
    <property type="entry name" value="PROTEIN EMSY-LIKE 4"/>
    <property type="match status" value="1"/>
</dbReference>
<feature type="coiled-coil region" evidence="3">
    <location>
        <begin position="44"/>
        <end position="71"/>
    </location>
</feature>
<dbReference type="GO" id="GO:0005634">
    <property type="term" value="C:nucleus"/>
    <property type="evidence" value="ECO:0007669"/>
    <property type="project" value="UniProtKB-SubCell"/>
</dbReference>
<dbReference type="EMBL" id="CM029054">
    <property type="protein sequence ID" value="KAG2537948.1"/>
    <property type="molecule type" value="Genomic_DNA"/>
</dbReference>
<dbReference type="GO" id="GO:0050832">
    <property type="term" value="P:defense response to fungus"/>
    <property type="evidence" value="ECO:0007669"/>
    <property type="project" value="InterPro"/>
</dbReference>
<dbReference type="InterPro" id="IPR036142">
    <property type="entry name" value="ENT_dom-like_sf"/>
</dbReference>
<dbReference type="AlphaFoldDB" id="A0A8T0MMH7"/>
<name>A0A8T0MMH7_PANVG</name>
<proteinExistence type="predicted"/>
<dbReference type="SUPFAM" id="SSF158639">
    <property type="entry name" value="ENT-like"/>
    <property type="match status" value="1"/>
</dbReference>